<keyword evidence="1" id="KW-0812">Transmembrane</keyword>
<accession>A0A2M7E9V9</accession>
<evidence type="ECO:0000313" key="2">
    <source>
        <dbReference type="EMBL" id="PIV64499.1"/>
    </source>
</evidence>
<comment type="caution">
    <text evidence="2">The sequence shown here is derived from an EMBL/GenBank/DDBJ whole genome shotgun (WGS) entry which is preliminary data.</text>
</comment>
<gene>
    <name evidence="2" type="ORF">COS11_01845</name>
</gene>
<name>A0A2M7E9V9_9BACT</name>
<keyword evidence="1" id="KW-0472">Membrane</keyword>
<protein>
    <submittedName>
        <fullName evidence="2">DUF4321 domain-containing protein</fullName>
    </submittedName>
</protein>
<keyword evidence="1" id="KW-1133">Transmembrane helix</keyword>
<evidence type="ECO:0000256" key="1">
    <source>
        <dbReference type="SAM" id="Phobius"/>
    </source>
</evidence>
<evidence type="ECO:0000313" key="3">
    <source>
        <dbReference type="Proteomes" id="UP000228886"/>
    </source>
</evidence>
<reference evidence="3" key="1">
    <citation type="submission" date="2017-09" db="EMBL/GenBank/DDBJ databases">
        <title>Depth-based differentiation of microbial function through sediment-hosted aquifers and enrichment of novel symbionts in the deep terrestrial subsurface.</title>
        <authorList>
            <person name="Probst A.J."/>
            <person name="Ladd B."/>
            <person name="Jarett J.K."/>
            <person name="Geller-Mcgrath D.E."/>
            <person name="Sieber C.M.K."/>
            <person name="Emerson J.B."/>
            <person name="Anantharaman K."/>
            <person name="Thomas B.C."/>
            <person name="Malmstrom R."/>
            <person name="Stieglmeier M."/>
            <person name="Klingl A."/>
            <person name="Woyke T."/>
            <person name="Ryan C.M."/>
            <person name="Banfield J.F."/>
        </authorList>
    </citation>
    <scope>NUCLEOTIDE SEQUENCE [LARGE SCALE GENOMIC DNA]</scope>
</reference>
<feature type="transmembrane region" description="Helical" evidence="1">
    <location>
        <begin position="51"/>
        <end position="84"/>
    </location>
</feature>
<feature type="transmembrane region" description="Helical" evidence="1">
    <location>
        <begin position="7"/>
        <end position="31"/>
    </location>
</feature>
<dbReference type="Proteomes" id="UP000228886">
    <property type="component" value="Unassembled WGS sequence"/>
</dbReference>
<dbReference type="AlphaFoldDB" id="A0A2M7E9V9"/>
<sequence length="87" mass="9299">MKHSILFLIFFLIIGTFIGTTIGELLGLLVGEGAKIYPFFHLGISPSFGPATLNLIITSLTFGITAKINLCGVLGMLICAIFALKKL</sequence>
<dbReference type="EMBL" id="PETL01000095">
    <property type="protein sequence ID" value="PIV64499.1"/>
    <property type="molecule type" value="Genomic_DNA"/>
</dbReference>
<proteinExistence type="predicted"/>
<dbReference type="InterPro" id="IPR025470">
    <property type="entry name" value="DUF4321"/>
</dbReference>
<organism evidence="2 3">
    <name type="scientific">bacterium (Candidatus Ratteibacteria) CG01_land_8_20_14_3_00_40_19</name>
    <dbReference type="NCBI Taxonomy" id="2014290"/>
    <lineage>
        <taxon>Bacteria</taxon>
        <taxon>Candidatus Ratteibacteria</taxon>
    </lineage>
</organism>
<dbReference type="Pfam" id="PF14209">
    <property type="entry name" value="DUF4321"/>
    <property type="match status" value="1"/>
</dbReference>